<evidence type="ECO:0000313" key="3">
    <source>
        <dbReference type="Proteomes" id="UP000183567"/>
    </source>
</evidence>
<sequence length="669" mass="72979">MFCINPRSVTPCSITPWSVPAPDYHFDAFLAQQRAEQRARAEANVRKYQEQRIRNALRAQEINEYVNSALYDCDYGYPTHNYSALDYAIDQARRQATLQRVLREREARHQKYKRLAALKVQREEQELHARRRADAARFLGLLLYPQHEAQSEIVNQTISSTPDVPVQGEPSLKHKLEERLMNEYESDVRDALQSLLSSVCGGHSSEAPGEPLAVPSASAPTNPSVSAQGKEEGIASQDKGKDKELPLSDSEEESPAQIASSLFQITSIASRLETLLANFQFPAELDFSPERSLSPSYSALDTHDEFALTYTPTNAPLRAQEHALSLLLSELDNVPSFGSRVVKDARRTVVARVEEALEELEKCVEERRGRARARKADPVSVQSVRVPTVQSTSLNIELEETAHPMDVDIDASPSELESADLILVDDVTSKVSLSVDITMDASAAGSVDVPVEALASETIDPTVLASSETSIEAPTSIPVSNGLTSASVTEPSVASSASVIFPPTSLPMTPSEAVSETVTARVSVPQDELSMDTKELFHNLVSTASQEALGEDMAVIEQAEIADTPPPSAHTYPAEVINTIDKPASYSPAASSSLTSANEEQNLATMESLTHASPVSEAEADTFLLLTSRPASPRFVPRNSEDEDGVVVDYEHENEHTKEDEDGWSDVEA</sequence>
<name>A0A1J8QDS0_9AGAM</name>
<dbReference type="AlphaFoldDB" id="A0A1J8QDS0"/>
<feature type="compositionally biased region" description="Basic and acidic residues" evidence="1">
    <location>
        <begin position="229"/>
        <end position="246"/>
    </location>
</feature>
<dbReference type="InterPro" id="IPR036533">
    <property type="entry name" value="BAG_dom_sf"/>
</dbReference>
<proteinExistence type="predicted"/>
<dbReference type="STRING" id="180088.A0A1J8QDS0"/>
<dbReference type="OrthoDB" id="333905at2759"/>
<feature type="compositionally biased region" description="Basic and acidic residues" evidence="1">
    <location>
        <begin position="649"/>
        <end position="659"/>
    </location>
</feature>
<gene>
    <name evidence="2" type="ORF">AZE42_02913</name>
</gene>
<evidence type="ECO:0008006" key="4">
    <source>
        <dbReference type="Google" id="ProtNLM"/>
    </source>
</evidence>
<dbReference type="GO" id="GO:0051087">
    <property type="term" value="F:protein-folding chaperone binding"/>
    <property type="evidence" value="ECO:0007669"/>
    <property type="project" value="InterPro"/>
</dbReference>
<dbReference type="EMBL" id="LVVM01004950">
    <property type="protein sequence ID" value="OJA11729.1"/>
    <property type="molecule type" value="Genomic_DNA"/>
</dbReference>
<reference evidence="2 3" key="1">
    <citation type="submission" date="2016-03" db="EMBL/GenBank/DDBJ databases">
        <title>Comparative genomics of the ectomycorrhizal sister species Rhizopogon vinicolor and Rhizopogon vesiculosus (Basidiomycota: Boletales) reveals a divergence of the mating type B locus.</title>
        <authorList>
            <person name="Mujic A.B."/>
            <person name="Kuo A."/>
            <person name="Tritt A."/>
            <person name="Lipzen A."/>
            <person name="Chen C."/>
            <person name="Johnson J."/>
            <person name="Sharma A."/>
            <person name="Barry K."/>
            <person name="Grigoriev I.V."/>
            <person name="Spatafora J.W."/>
        </authorList>
    </citation>
    <scope>NUCLEOTIDE SEQUENCE [LARGE SCALE GENOMIC DNA]</scope>
    <source>
        <strain evidence="2 3">AM-OR11-056</strain>
    </source>
</reference>
<evidence type="ECO:0000256" key="1">
    <source>
        <dbReference type="SAM" id="MobiDB-lite"/>
    </source>
</evidence>
<keyword evidence="3" id="KW-1185">Reference proteome</keyword>
<comment type="caution">
    <text evidence="2">The sequence shown here is derived from an EMBL/GenBank/DDBJ whole genome shotgun (WGS) entry which is preliminary data.</text>
</comment>
<protein>
    <recommendedName>
        <fullName evidence="4">BAG domain-containing protein</fullName>
    </recommendedName>
</protein>
<evidence type="ECO:0000313" key="2">
    <source>
        <dbReference type="EMBL" id="OJA11729.1"/>
    </source>
</evidence>
<feature type="region of interest" description="Disordered" evidence="1">
    <location>
        <begin position="200"/>
        <end position="254"/>
    </location>
</feature>
<dbReference type="SUPFAM" id="SSF63491">
    <property type="entry name" value="BAG domain"/>
    <property type="match status" value="1"/>
</dbReference>
<accession>A0A1J8QDS0</accession>
<dbReference type="Proteomes" id="UP000183567">
    <property type="component" value="Unassembled WGS sequence"/>
</dbReference>
<feature type="region of interest" description="Disordered" evidence="1">
    <location>
        <begin position="628"/>
        <end position="669"/>
    </location>
</feature>
<organism evidence="2 3">
    <name type="scientific">Rhizopogon vesiculosus</name>
    <dbReference type="NCBI Taxonomy" id="180088"/>
    <lineage>
        <taxon>Eukaryota</taxon>
        <taxon>Fungi</taxon>
        <taxon>Dikarya</taxon>
        <taxon>Basidiomycota</taxon>
        <taxon>Agaricomycotina</taxon>
        <taxon>Agaricomycetes</taxon>
        <taxon>Agaricomycetidae</taxon>
        <taxon>Boletales</taxon>
        <taxon>Suillineae</taxon>
        <taxon>Rhizopogonaceae</taxon>
        <taxon>Rhizopogon</taxon>
    </lineage>
</organism>
<dbReference type="Gene3D" id="1.20.58.120">
    <property type="entry name" value="BAG domain"/>
    <property type="match status" value="1"/>
</dbReference>
<feature type="compositionally biased region" description="Polar residues" evidence="1">
    <location>
        <begin position="218"/>
        <end position="227"/>
    </location>
</feature>
<feature type="compositionally biased region" description="Acidic residues" evidence="1">
    <location>
        <begin position="660"/>
        <end position="669"/>
    </location>
</feature>